<evidence type="ECO:0000313" key="5">
    <source>
        <dbReference type="Proteomes" id="UP000694923"/>
    </source>
</evidence>
<evidence type="ECO:0000256" key="3">
    <source>
        <dbReference type="SAM" id="MobiDB-lite"/>
    </source>
</evidence>
<dbReference type="InterPro" id="IPR013761">
    <property type="entry name" value="SAM/pointed_sf"/>
</dbReference>
<sequence length="333" mass="35645">MEAITFSVKVVSGEFSEDSEVYNFTLHAGDELTLMGQAEILCAKTTKERSRFTTLLRKLGRAGALAGVKEECRLLNAPPVPPRGGSGSSRLSGSPPVPPRFPKLQPVHSPSSSLSYYSSGLQDGAGSRSASGSPSPDAYSLYCYPCTWGDCKEPALEPFDPFELGQGSSPEPELLRCQEPRAVEAPGPGPCLSPLGPPKVFDPEGLVLRQVPTPLSPAALQGPEAGGTRFFLTQGRLEGPPASPRDGATSSGGRDATPWQPPADLSALSLEEVSCSLRFIGLSEDVVSFFARERIDGSIFVQLSEDILADDFHLTKLQVKKIMQFIKGWRPKI</sequence>
<evidence type="ECO:0000259" key="4">
    <source>
        <dbReference type="Pfam" id="PF12736"/>
    </source>
</evidence>
<dbReference type="CDD" id="cd09525">
    <property type="entry name" value="SAM_GAREM"/>
    <property type="match status" value="1"/>
</dbReference>
<dbReference type="SUPFAM" id="SSF47769">
    <property type="entry name" value="SAM/Pointed domain"/>
    <property type="match status" value="1"/>
</dbReference>
<dbReference type="InterPro" id="IPR025946">
    <property type="entry name" value="CABIT_dom"/>
</dbReference>
<organism evidence="5 6">
    <name type="scientific">Galeopterus variegatus</name>
    <name type="common">Malayan flying lemur</name>
    <name type="synonym">Cynocephalus variegatus</name>
    <dbReference type="NCBI Taxonomy" id="482537"/>
    <lineage>
        <taxon>Eukaryota</taxon>
        <taxon>Metazoa</taxon>
        <taxon>Chordata</taxon>
        <taxon>Craniata</taxon>
        <taxon>Vertebrata</taxon>
        <taxon>Euteleostomi</taxon>
        <taxon>Mammalia</taxon>
        <taxon>Eutheria</taxon>
        <taxon>Euarchontoglires</taxon>
        <taxon>Dermoptera</taxon>
        <taxon>Cynocephalidae</taxon>
        <taxon>Galeopterus</taxon>
    </lineage>
</organism>
<evidence type="ECO:0000256" key="1">
    <source>
        <dbReference type="ARBA" id="ARBA00006392"/>
    </source>
</evidence>
<dbReference type="RefSeq" id="XP_008579624.1">
    <property type="nucleotide sequence ID" value="XM_008581402.1"/>
</dbReference>
<dbReference type="Gene3D" id="1.10.150.50">
    <property type="entry name" value="Transcription Factor, Ets-1"/>
    <property type="match status" value="1"/>
</dbReference>
<feature type="domain" description="CABIT" evidence="4">
    <location>
        <begin position="1"/>
        <end position="64"/>
    </location>
</feature>
<feature type="region of interest" description="Disordered" evidence="3">
    <location>
        <begin position="75"/>
        <end position="135"/>
    </location>
</feature>
<dbReference type="Proteomes" id="UP000694923">
    <property type="component" value="Unplaced"/>
</dbReference>
<protein>
    <submittedName>
        <fullName evidence="6">GRB2-associated and regulator of MAPK protein-like</fullName>
    </submittedName>
</protein>
<feature type="region of interest" description="Disordered" evidence="3">
    <location>
        <begin position="234"/>
        <end position="262"/>
    </location>
</feature>
<dbReference type="Pfam" id="PF12736">
    <property type="entry name" value="CABIT"/>
    <property type="match status" value="1"/>
</dbReference>
<proteinExistence type="inferred from homology"/>
<dbReference type="PANTHER" id="PTHR14454:SF5">
    <property type="entry name" value="GRB2-ASSOCIATED AND REGULATOR OF MAPK PROTEIN 2"/>
    <property type="match status" value="1"/>
</dbReference>
<reference evidence="6" key="1">
    <citation type="submission" date="2025-08" db="UniProtKB">
        <authorList>
            <consortium name="RefSeq"/>
        </authorList>
    </citation>
    <scope>IDENTIFICATION</scope>
</reference>
<keyword evidence="2" id="KW-0597">Phosphoprotein</keyword>
<feature type="compositionally biased region" description="Low complexity" evidence="3">
    <location>
        <begin position="109"/>
        <end position="135"/>
    </location>
</feature>
<evidence type="ECO:0000256" key="2">
    <source>
        <dbReference type="ARBA" id="ARBA00022553"/>
    </source>
</evidence>
<evidence type="ECO:0000313" key="6">
    <source>
        <dbReference type="RefSeq" id="XP_008579624.1"/>
    </source>
</evidence>
<dbReference type="InterPro" id="IPR052281">
    <property type="entry name" value="GAREM"/>
</dbReference>
<keyword evidence="5" id="KW-1185">Reference proteome</keyword>
<name>A0ABM0RG83_GALVR</name>
<comment type="similarity">
    <text evidence="1">Belongs to the GAREM family.</text>
</comment>
<gene>
    <name evidence="6" type="primary">GAREML</name>
</gene>
<dbReference type="GeneID" id="103597548"/>
<dbReference type="PANTHER" id="PTHR14454">
    <property type="entry name" value="GRB2-ASSOCIATED AND REGULATOR OF MAPK PROTEIN FAMILY MEMBER"/>
    <property type="match status" value="1"/>
</dbReference>
<accession>A0ABM0RG83</accession>